<sequence length="270" mass="28602">MSAVTAHPAADVVVGVRVHAVGMAAAVEAVMTWVRAAGPPRVAVGVNAYVCTMAAKDVAFSDLLDRADLAYADGQSVVWAARLLGLAVPERVATTDLLLPLARACAEQGARVFMLGGAPGVAALAAAALRERVPGLAVATADGFEDLADEQSLLARIDEHGTDVLLVGLGDPLQQVWADRFRAATAVPAILTCGGLFDWASGRHRRAPAWMIRAGLEWAWRLMIEPRRLARRYLVGNVDFLARLGAQLVVRTLRGRVRSSRQQSGSSANP</sequence>
<comment type="caution">
    <text evidence="3">The sequence shown here is derived from an EMBL/GenBank/DDBJ whole genome shotgun (WGS) entry which is preliminary data.</text>
</comment>
<dbReference type="GO" id="GO:0016758">
    <property type="term" value="F:hexosyltransferase activity"/>
    <property type="evidence" value="ECO:0007669"/>
    <property type="project" value="TreeGrafter"/>
</dbReference>
<dbReference type="NCBIfam" id="TIGR00696">
    <property type="entry name" value="wecG_tagA_cpsF"/>
    <property type="match status" value="1"/>
</dbReference>
<dbReference type="InterPro" id="IPR004629">
    <property type="entry name" value="WecG_TagA_CpsF"/>
</dbReference>
<protein>
    <recommendedName>
        <fullName evidence="5">Glycosyl transferase</fullName>
    </recommendedName>
</protein>
<keyword evidence="4" id="KW-1185">Reference proteome</keyword>
<evidence type="ECO:0008006" key="5">
    <source>
        <dbReference type="Google" id="ProtNLM"/>
    </source>
</evidence>
<gene>
    <name evidence="3" type="ORF">N869_05915</name>
</gene>
<name>A0A0A0BRW5_9CELL</name>
<organism evidence="3 4">
    <name type="scientific">Cellulomonas bogoriensis 69B4 = DSM 16987</name>
    <dbReference type="NCBI Taxonomy" id="1386082"/>
    <lineage>
        <taxon>Bacteria</taxon>
        <taxon>Bacillati</taxon>
        <taxon>Actinomycetota</taxon>
        <taxon>Actinomycetes</taxon>
        <taxon>Micrococcales</taxon>
        <taxon>Cellulomonadaceae</taxon>
        <taxon>Cellulomonas</taxon>
    </lineage>
</organism>
<evidence type="ECO:0000256" key="2">
    <source>
        <dbReference type="ARBA" id="ARBA00022679"/>
    </source>
</evidence>
<dbReference type="OrthoDB" id="9771846at2"/>
<evidence type="ECO:0000313" key="4">
    <source>
        <dbReference type="Proteomes" id="UP000054314"/>
    </source>
</evidence>
<evidence type="ECO:0000313" key="3">
    <source>
        <dbReference type="EMBL" id="KGM09874.1"/>
    </source>
</evidence>
<keyword evidence="2" id="KW-0808">Transferase</keyword>
<dbReference type="EMBL" id="AXCZ01000166">
    <property type="protein sequence ID" value="KGM09874.1"/>
    <property type="molecule type" value="Genomic_DNA"/>
</dbReference>
<dbReference type="PANTHER" id="PTHR34136">
    <property type="match status" value="1"/>
</dbReference>
<keyword evidence="1" id="KW-0328">Glycosyltransferase</keyword>
<dbReference type="Proteomes" id="UP000054314">
    <property type="component" value="Unassembled WGS sequence"/>
</dbReference>
<accession>A0A0A0BRW5</accession>
<reference evidence="3 4" key="1">
    <citation type="submission" date="2013-08" db="EMBL/GenBank/DDBJ databases">
        <title>Genome sequencing of Cellulomonas bogoriensis 69B4.</title>
        <authorList>
            <person name="Chen F."/>
            <person name="Li Y."/>
            <person name="Wang G."/>
        </authorList>
    </citation>
    <scope>NUCLEOTIDE SEQUENCE [LARGE SCALE GENOMIC DNA]</scope>
    <source>
        <strain evidence="3 4">69B4</strain>
    </source>
</reference>
<dbReference type="Pfam" id="PF03808">
    <property type="entry name" value="Glyco_tran_WecG"/>
    <property type="match status" value="1"/>
</dbReference>
<evidence type="ECO:0000256" key="1">
    <source>
        <dbReference type="ARBA" id="ARBA00022676"/>
    </source>
</evidence>
<dbReference type="RefSeq" id="WP_052105505.1">
    <property type="nucleotide sequence ID" value="NZ_AXCZ01000166.1"/>
</dbReference>
<dbReference type="CDD" id="cd06533">
    <property type="entry name" value="Glyco_transf_WecG_TagA"/>
    <property type="match status" value="1"/>
</dbReference>
<proteinExistence type="predicted"/>
<dbReference type="AlphaFoldDB" id="A0A0A0BRW5"/>
<dbReference type="PANTHER" id="PTHR34136:SF1">
    <property type="entry name" value="UDP-N-ACETYL-D-MANNOSAMINURONIC ACID TRANSFERASE"/>
    <property type="match status" value="1"/>
</dbReference>